<feature type="region of interest" description="Disordered" evidence="5">
    <location>
        <begin position="1"/>
        <end position="28"/>
    </location>
</feature>
<feature type="domain" description="Amino acid permease/ SLC12A" evidence="7">
    <location>
        <begin position="67"/>
        <end position="434"/>
    </location>
</feature>
<feature type="transmembrane region" description="Helical" evidence="6">
    <location>
        <begin position="415"/>
        <end position="435"/>
    </location>
</feature>
<feature type="transmembrane region" description="Helical" evidence="6">
    <location>
        <begin position="203"/>
        <end position="224"/>
    </location>
</feature>
<evidence type="ECO:0000256" key="2">
    <source>
        <dbReference type="ARBA" id="ARBA00022692"/>
    </source>
</evidence>
<feature type="transmembrane region" description="Helical" evidence="6">
    <location>
        <begin position="174"/>
        <end position="196"/>
    </location>
</feature>
<feature type="transmembrane region" description="Helical" evidence="6">
    <location>
        <begin position="392"/>
        <end position="409"/>
    </location>
</feature>
<dbReference type="GO" id="GO:0055064">
    <property type="term" value="P:chloride ion homeostasis"/>
    <property type="evidence" value="ECO:0007669"/>
    <property type="project" value="TreeGrafter"/>
</dbReference>
<evidence type="ECO:0000256" key="1">
    <source>
        <dbReference type="ARBA" id="ARBA00004141"/>
    </source>
</evidence>
<dbReference type="GO" id="GO:0006884">
    <property type="term" value="P:cell volume homeostasis"/>
    <property type="evidence" value="ECO:0007669"/>
    <property type="project" value="TreeGrafter"/>
</dbReference>
<evidence type="ECO:0000256" key="5">
    <source>
        <dbReference type="SAM" id="MobiDB-lite"/>
    </source>
</evidence>
<comment type="subcellular location">
    <subcellularLocation>
        <location evidence="1">Membrane</location>
        <topology evidence="1">Multi-pass membrane protein</topology>
    </subcellularLocation>
</comment>
<feature type="transmembrane region" description="Helical" evidence="6">
    <location>
        <begin position="509"/>
        <end position="542"/>
    </location>
</feature>
<proteinExistence type="predicted"/>
<dbReference type="GO" id="GO:0015379">
    <property type="term" value="F:potassium:chloride symporter activity"/>
    <property type="evidence" value="ECO:0007669"/>
    <property type="project" value="TreeGrafter"/>
</dbReference>
<feature type="transmembrane region" description="Helical" evidence="6">
    <location>
        <begin position="56"/>
        <end position="79"/>
    </location>
</feature>
<evidence type="ECO:0000313" key="8">
    <source>
        <dbReference type="EMBL" id="GMT13843.1"/>
    </source>
</evidence>
<dbReference type="FunFam" id="1.20.1740.10:FF:000089">
    <property type="entry name" value="Protein CBG13067"/>
    <property type="match status" value="1"/>
</dbReference>
<dbReference type="PANTHER" id="PTHR11827">
    <property type="entry name" value="SOLUTE CARRIER FAMILY 12, CATION COTRANSPORTERS"/>
    <property type="match status" value="1"/>
</dbReference>
<dbReference type="InterPro" id="IPR004842">
    <property type="entry name" value="SLC12A_fam"/>
</dbReference>
<dbReference type="GO" id="GO:0055075">
    <property type="term" value="P:potassium ion homeostasis"/>
    <property type="evidence" value="ECO:0007669"/>
    <property type="project" value="TreeGrafter"/>
</dbReference>
<organism evidence="8 9">
    <name type="scientific">Pristionchus fissidentatus</name>
    <dbReference type="NCBI Taxonomy" id="1538716"/>
    <lineage>
        <taxon>Eukaryota</taxon>
        <taxon>Metazoa</taxon>
        <taxon>Ecdysozoa</taxon>
        <taxon>Nematoda</taxon>
        <taxon>Chromadorea</taxon>
        <taxon>Rhabditida</taxon>
        <taxon>Rhabditina</taxon>
        <taxon>Diplogasteromorpha</taxon>
        <taxon>Diplogasteroidea</taxon>
        <taxon>Neodiplogasteridae</taxon>
        <taxon>Pristionchus</taxon>
    </lineage>
</organism>
<dbReference type="AlphaFoldDB" id="A0AAV5V6E6"/>
<evidence type="ECO:0000313" key="9">
    <source>
        <dbReference type="Proteomes" id="UP001432322"/>
    </source>
</evidence>
<accession>A0AAV5V6E6</accession>
<evidence type="ECO:0000259" key="7">
    <source>
        <dbReference type="Pfam" id="PF00324"/>
    </source>
</evidence>
<name>A0AAV5V6E6_9BILA</name>
<evidence type="ECO:0000256" key="6">
    <source>
        <dbReference type="SAM" id="Phobius"/>
    </source>
</evidence>
<dbReference type="InterPro" id="IPR004841">
    <property type="entry name" value="AA-permease/SLC12A_dom"/>
</dbReference>
<feature type="transmembrane region" description="Helical" evidence="6">
    <location>
        <begin position="91"/>
        <end position="113"/>
    </location>
</feature>
<dbReference type="PANTHER" id="PTHR11827:SF6">
    <property type="entry name" value="SOLUTE CARRIER FAMILY 12 MEMBER 8"/>
    <property type="match status" value="1"/>
</dbReference>
<gene>
    <name evidence="8" type="ORF">PFISCL1PPCAC_5140</name>
</gene>
<keyword evidence="4 6" id="KW-0472">Membrane</keyword>
<dbReference type="Proteomes" id="UP001432322">
    <property type="component" value="Unassembled WGS sequence"/>
</dbReference>
<keyword evidence="3 6" id="KW-1133">Transmembrane helix</keyword>
<keyword evidence="2 6" id="KW-0812">Transmembrane</keyword>
<evidence type="ECO:0000256" key="4">
    <source>
        <dbReference type="ARBA" id="ARBA00023136"/>
    </source>
</evidence>
<feature type="transmembrane region" description="Helical" evidence="6">
    <location>
        <begin position="264"/>
        <end position="283"/>
    </location>
</feature>
<comment type="caution">
    <text evidence="8">The sequence shown here is derived from an EMBL/GenBank/DDBJ whole genome shotgun (WGS) entry which is preliminary data.</text>
</comment>
<feature type="transmembrane region" description="Helical" evidence="6">
    <location>
        <begin position="342"/>
        <end position="361"/>
    </location>
</feature>
<feature type="transmembrane region" description="Helical" evidence="6">
    <location>
        <begin position="303"/>
        <end position="322"/>
    </location>
</feature>
<sequence length="621" mass="66396">RPEGSRPEGRSAGGMEESAAGSSRDPPDSLYAAEQRTRLDADVPWWQRNLLMNQPVLFGTWDGVFTTVMVNIFGIIVFLRMGWIVGTAGVANSILLLGICTALALITVFSAIGIVDRCRIQSGGIYFLVSHVLGGQIGGAVGLIYGFGQAVATGLVAVGFGESVAHFFDTESRVVIKAAAIAIILLLTAINTAGLSWVIRLQLILLSCLALAAVDFILGSLWTVDLEHGVGHFSAARLRANAEPHYAEVNCTNLGIDLIQPKSSFFTVFGVFFANFLGVLAGVNMSGDLKEPHKSIPMGELSAVTVSSSVCFVFIMILGAVVDREWLLCDHLIQERVSLTGFLFMTGLYICSLSSIIGSLLGTPRVLQGIAAEGIVPILNPLAQGHGANKNPVLAGVVMMAVACVFVLLGDLNMLAILSTMPFLITYAFVNYAYVSLAMSADLEDVTQAVNGGPEPSASYGSMHRISENGDLDSLFPDERAGQSTSSNLERGIINQPTTWYSLFSNRYIAFVGCLVNLTILLLINFWVAVIHFVAFAALYYYIGRVCPTCFPGISQFSLPHMFKTAFSSLEALGKTSSGPSTLVPGPTPVDVSTAQLTESNTDYSSRKGYHHAENVAADFD</sequence>
<dbReference type="Pfam" id="PF00324">
    <property type="entry name" value="AA_permease"/>
    <property type="match status" value="1"/>
</dbReference>
<dbReference type="GO" id="GO:0016020">
    <property type="term" value="C:membrane"/>
    <property type="evidence" value="ECO:0007669"/>
    <property type="project" value="UniProtKB-SubCell"/>
</dbReference>
<keyword evidence="9" id="KW-1185">Reference proteome</keyword>
<feature type="non-terminal residue" evidence="8">
    <location>
        <position position="1"/>
    </location>
</feature>
<evidence type="ECO:0000256" key="3">
    <source>
        <dbReference type="ARBA" id="ARBA00022989"/>
    </source>
</evidence>
<protein>
    <recommendedName>
        <fullName evidence="7">Amino acid permease/ SLC12A domain-containing protein</fullName>
    </recommendedName>
</protein>
<reference evidence="8" key="1">
    <citation type="submission" date="2023-10" db="EMBL/GenBank/DDBJ databases">
        <title>Genome assembly of Pristionchus species.</title>
        <authorList>
            <person name="Yoshida K."/>
            <person name="Sommer R.J."/>
        </authorList>
    </citation>
    <scope>NUCLEOTIDE SEQUENCE</scope>
    <source>
        <strain evidence="8">RS5133</strain>
    </source>
</reference>
<dbReference type="EMBL" id="BTSY01000002">
    <property type="protein sequence ID" value="GMT13843.1"/>
    <property type="molecule type" value="Genomic_DNA"/>
</dbReference>
<dbReference type="GO" id="GO:1990573">
    <property type="term" value="P:potassium ion import across plasma membrane"/>
    <property type="evidence" value="ECO:0007669"/>
    <property type="project" value="TreeGrafter"/>
</dbReference>
<dbReference type="Gene3D" id="1.20.1740.10">
    <property type="entry name" value="Amino acid/polyamine transporter I"/>
    <property type="match status" value="1"/>
</dbReference>